<organism evidence="2 3">
    <name type="scientific">Araneus ventricosus</name>
    <name type="common">Orbweaver spider</name>
    <name type="synonym">Epeira ventricosa</name>
    <dbReference type="NCBI Taxonomy" id="182803"/>
    <lineage>
        <taxon>Eukaryota</taxon>
        <taxon>Metazoa</taxon>
        <taxon>Ecdysozoa</taxon>
        <taxon>Arthropoda</taxon>
        <taxon>Chelicerata</taxon>
        <taxon>Arachnida</taxon>
        <taxon>Araneae</taxon>
        <taxon>Araneomorphae</taxon>
        <taxon>Entelegynae</taxon>
        <taxon>Araneoidea</taxon>
        <taxon>Araneidae</taxon>
        <taxon>Araneus</taxon>
    </lineage>
</organism>
<evidence type="ECO:0000256" key="1">
    <source>
        <dbReference type="SAM" id="MobiDB-lite"/>
    </source>
</evidence>
<dbReference type="AlphaFoldDB" id="A0A4Y2FHW8"/>
<sequence>MGSIRVVSTAFGKSSAAKRMQTKTSETEAQKRRNRIDAERKAYQRQRESVQEKLLDTTVRPPRRTPRTQIRGQCESDENRTDVVEKFENSISFIFHLGHLVIKLKYDPEVGQRSSLAKAKTTCRGREAALKTGGGGDGDRSDRRFGVTVNDPSKWMC</sequence>
<accession>A0A4Y2FHW8</accession>
<dbReference type="Proteomes" id="UP000499080">
    <property type="component" value="Unassembled WGS sequence"/>
</dbReference>
<reference evidence="2 3" key="1">
    <citation type="journal article" date="2019" name="Sci. Rep.">
        <title>Orb-weaving spider Araneus ventricosus genome elucidates the spidroin gene catalogue.</title>
        <authorList>
            <person name="Kono N."/>
            <person name="Nakamura H."/>
            <person name="Ohtoshi R."/>
            <person name="Moran D.A.P."/>
            <person name="Shinohara A."/>
            <person name="Yoshida Y."/>
            <person name="Fujiwara M."/>
            <person name="Mori M."/>
            <person name="Tomita M."/>
            <person name="Arakawa K."/>
        </authorList>
    </citation>
    <scope>NUCLEOTIDE SEQUENCE [LARGE SCALE GENOMIC DNA]</scope>
</reference>
<comment type="caution">
    <text evidence="2">The sequence shown here is derived from an EMBL/GenBank/DDBJ whole genome shotgun (WGS) entry which is preliminary data.</text>
</comment>
<proteinExistence type="predicted"/>
<protein>
    <submittedName>
        <fullName evidence="2">Uncharacterized protein</fullName>
    </submittedName>
</protein>
<evidence type="ECO:0000313" key="2">
    <source>
        <dbReference type="EMBL" id="GBM39969.1"/>
    </source>
</evidence>
<feature type="region of interest" description="Disordered" evidence="1">
    <location>
        <begin position="128"/>
        <end position="157"/>
    </location>
</feature>
<evidence type="ECO:0000313" key="3">
    <source>
        <dbReference type="Proteomes" id="UP000499080"/>
    </source>
</evidence>
<feature type="compositionally biased region" description="Basic and acidic residues" evidence="1">
    <location>
        <begin position="25"/>
        <end position="55"/>
    </location>
</feature>
<gene>
    <name evidence="2" type="ORF">AVEN_142244_1</name>
</gene>
<feature type="region of interest" description="Disordered" evidence="1">
    <location>
        <begin position="1"/>
        <end position="77"/>
    </location>
</feature>
<keyword evidence="3" id="KW-1185">Reference proteome</keyword>
<name>A0A4Y2FHW8_ARAVE</name>
<dbReference type="EMBL" id="BGPR01000912">
    <property type="protein sequence ID" value="GBM39969.1"/>
    <property type="molecule type" value="Genomic_DNA"/>
</dbReference>